<sequence>MPILNIKNEKHEMVDDPAVLCETFNSIKPNRAMPILNIKNEKHEMVDDPAVLCETFSKHFQKGMIYLHESPIRFHGSLHTANCLVDSRWVVKLADFGLGEFKRGADDPSLKDPARILEKCRMLLYRAPELLRTSSSYIASFQLIGTQKGDIYSFGIILYELFSRHGPYGETGLSAAEILNRVTHCGAMPFRPQLDGLENSFDFVRDCLKECWMENPEERPDFKSIRTKLRPLRKGMKPNIFDNMMAMMEKYANNLEVLVDERTDQLQEEKKKTEALLFEMLPRPVAEQLKRGHKVQAESFDCVTIYFSDIVGFTAMSAESTPLEVVDFLNDLYTCFDSIIENYDVYKVETIGDAYMVVSGLPIKNDNQHAAEIATMSLHLLSEVKNFTIRHRPNERLMLRIGIHSGPVCAGVVGLKMPRYCLFGDTVNTASRMESTGSPLKIHCSKQCRELLQLLRGYHMVERGLISMKGKGVQQTYWLIGEDHDMRNLRSRQRNLRRAILNGVKPAKNGQLDSNGHCIIPRSSLKNRNSMTRIPIARCMSFESPKKIRFASGENLELKVRTSSKGLHSIGDNSPCRKSTNSLMESTSDCCNDAWKTSSTSCPCIENLANSTVTLAQSQFSLFSRDEKNTKHQVCSSVPSLHPLLNVPKVFTAVSAPNSPRRDDDFDDMMLHRSLNGDELIPWTESIPLLKITSTEGQHF</sequence>
<dbReference type="CDD" id="cd07302">
    <property type="entry name" value="CHD"/>
    <property type="match status" value="1"/>
</dbReference>
<keyword evidence="7" id="KW-1133">Transmembrane helix</keyword>
<comment type="subcellular location">
    <subcellularLocation>
        <location evidence="2">Membrane</location>
        <topology evidence="2">Single-pass type I membrane protein</topology>
    </subcellularLocation>
</comment>
<evidence type="ECO:0000256" key="3">
    <source>
        <dbReference type="ARBA" id="ARBA00012202"/>
    </source>
</evidence>
<dbReference type="Pfam" id="PF07701">
    <property type="entry name" value="HNOBA"/>
    <property type="match status" value="1"/>
</dbReference>
<keyword evidence="5" id="KW-0732">Signal</keyword>
<evidence type="ECO:0000313" key="18">
    <source>
        <dbReference type="EMBL" id="KAK9720676.1"/>
    </source>
</evidence>
<dbReference type="InterPro" id="IPR001054">
    <property type="entry name" value="A/G_cyclase"/>
</dbReference>
<dbReference type="GO" id="GO:0004016">
    <property type="term" value="F:adenylate cyclase activity"/>
    <property type="evidence" value="ECO:0007669"/>
    <property type="project" value="TreeGrafter"/>
</dbReference>
<evidence type="ECO:0000256" key="5">
    <source>
        <dbReference type="ARBA" id="ARBA00022729"/>
    </source>
</evidence>
<dbReference type="PROSITE" id="PS00452">
    <property type="entry name" value="GUANYLATE_CYCLASE_1"/>
    <property type="match status" value="1"/>
</dbReference>
<dbReference type="PANTHER" id="PTHR11920:SF335">
    <property type="entry name" value="GUANYLATE CYCLASE"/>
    <property type="match status" value="1"/>
</dbReference>
<dbReference type="Proteomes" id="UP001458880">
    <property type="component" value="Unassembled WGS sequence"/>
</dbReference>
<protein>
    <recommendedName>
        <fullName evidence="3 15">Guanylate cyclase</fullName>
        <ecNumber evidence="3 15">4.6.1.2</ecNumber>
    </recommendedName>
</protein>
<keyword evidence="13 15" id="KW-0141">cGMP biosynthesis</keyword>
<evidence type="ECO:0000256" key="14">
    <source>
        <dbReference type="RuleBase" id="RU000405"/>
    </source>
</evidence>
<keyword evidence="9" id="KW-0472">Membrane</keyword>
<keyword evidence="12 14" id="KW-0456">Lyase</keyword>
<evidence type="ECO:0000259" key="17">
    <source>
        <dbReference type="PROSITE" id="PS50125"/>
    </source>
</evidence>
<evidence type="ECO:0000256" key="9">
    <source>
        <dbReference type="ARBA" id="ARBA00023136"/>
    </source>
</evidence>
<keyword evidence="11" id="KW-0325">Glycoprotein</keyword>
<comment type="similarity">
    <text evidence="14">Belongs to the adenylyl cyclase class-4/guanylyl cyclase family.</text>
</comment>
<evidence type="ECO:0000313" key="19">
    <source>
        <dbReference type="Proteomes" id="UP001458880"/>
    </source>
</evidence>
<feature type="domain" description="Guanylate cyclase" evidence="17">
    <location>
        <begin position="304"/>
        <end position="434"/>
    </location>
</feature>
<evidence type="ECO:0000256" key="6">
    <source>
        <dbReference type="ARBA" id="ARBA00022741"/>
    </source>
</evidence>
<dbReference type="GO" id="GO:0001653">
    <property type="term" value="F:peptide receptor activity"/>
    <property type="evidence" value="ECO:0007669"/>
    <property type="project" value="TreeGrafter"/>
</dbReference>
<dbReference type="AlphaFoldDB" id="A0AAW1KMG6"/>
<dbReference type="Gene3D" id="1.10.510.10">
    <property type="entry name" value="Transferase(Phosphotransferase) domain 1"/>
    <property type="match status" value="1"/>
</dbReference>
<evidence type="ECO:0000256" key="12">
    <source>
        <dbReference type="ARBA" id="ARBA00023239"/>
    </source>
</evidence>
<dbReference type="InterPro" id="IPR001245">
    <property type="entry name" value="Ser-Thr/Tyr_kinase_cat_dom"/>
</dbReference>
<dbReference type="PANTHER" id="PTHR11920">
    <property type="entry name" value="GUANYLYL CYCLASE"/>
    <property type="match status" value="1"/>
</dbReference>
<feature type="domain" description="Protein kinase" evidence="16">
    <location>
        <begin position="1"/>
        <end position="233"/>
    </location>
</feature>
<dbReference type="GO" id="GO:0007168">
    <property type="term" value="P:receptor guanylyl cyclase signaling pathway"/>
    <property type="evidence" value="ECO:0007669"/>
    <property type="project" value="TreeGrafter"/>
</dbReference>
<dbReference type="GO" id="GO:0004383">
    <property type="term" value="F:guanylate cyclase activity"/>
    <property type="evidence" value="ECO:0007669"/>
    <property type="project" value="UniProtKB-EC"/>
</dbReference>
<dbReference type="InterPro" id="IPR018297">
    <property type="entry name" value="A/G_cyclase_CS"/>
</dbReference>
<evidence type="ECO:0000259" key="16">
    <source>
        <dbReference type="PROSITE" id="PS50011"/>
    </source>
</evidence>
<dbReference type="GO" id="GO:0005886">
    <property type="term" value="C:plasma membrane"/>
    <property type="evidence" value="ECO:0007669"/>
    <property type="project" value="TreeGrafter"/>
</dbReference>
<dbReference type="InterPro" id="IPR011645">
    <property type="entry name" value="HNOB_dom_associated"/>
</dbReference>
<dbReference type="EMBL" id="JASPKY010000208">
    <property type="protein sequence ID" value="KAK9720676.1"/>
    <property type="molecule type" value="Genomic_DNA"/>
</dbReference>
<dbReference type="SMART" id="SM00044">
    <property type="entry name" value="CYCc"/>
    <property type="match status" value="1"/>
</dbReference>
<evidence type="ECO:0000256" key="2">
    <source>
        <dbReference type="ARBA" id="ARBA00004479"/>
    </source>
</evidence>
<evidence type="ECO:0000256" key="8">
    <source>
        <dbReference type="ARBA" id="ARBA00023134"/>
    </source>
</evidence>
<dbReference type="InterPro" id="IPR011009">
    <property type="entry name" value="Kinase-like_dom_sf"/>
</dbReference>
<comment type="catalytic activity">
    <reaction evidence="1 15">
        <text>GTP = 3',5'-cyclic GMP + diphosphate</text>
        <dbReference type="Rhea" id="RHEA:13665"/>
        <dbReference type="ChEBI" id="CHEBI:33019"/>
        <dbReference type="ChEBI" id="CHEBI:37565"/>
        <dbReference type="ChEBI" id="CHEBI:57746"/>
        <dbReference type="EC" id="4.6.1.2"/>
    </reaction>
</comment>
<evidence type="ECO:0000256" key="15">
    <source>
        <dbReference type="RuleBase" id="RU003431"/>
    </source>
</evidence>
<evidence type="ECO:0000256" key="1">
    <source>
        <dbReference type="ARBA" id="ARBA00001436"/>
    </source>
</evidence>
<dbReference type="GO" id="GO:0035556">
    <property type="term" value="P:intracellular signal transduction"/>
    <property type="evidence" value="ECO:0007669"/>
    <property type="project" value="InterPro"/>
</dbReference>
<name>A0AAW1KMG6_POPJA</name>
<dbReference type="Gene3D" id="3.30.70.1230">
    <property type="entry name" value="Nucleotide cyclase"/>
    <property type="match status" value="1"/>
</dbReference>
<keyword evidence="4" id="KW-0812">Transmembrane</keyword>
<proteinExistence type="inferred from homology"/>
<keyword evidence="10" id="KW-0675">Receptor</keyword>
<evidence type="ECO:0000256" key="13">
    <source>
        <dbReference type="ARBA" id="ARBA00023293"/>
    </source>
</evidence>
<organism evidence="18 19">
    <name type="scientific">Popillia japonica</name>
    <name type="common">Japanese beetle</name>
    <dbReference type="NCBI Taxonomy" id="7064"/>
    <lineage>
        <taxon>Eukaryota</taxon>
        <taxon>Metazoa</taxon>
        <taxon>Ecdysozoa</taxon>
        <taxon>Arthropoda</taxon>
        <taxon>Hexapoda</taxon>
        <taxon>Insecta</taxon>
        <taxon>Pterygota</taxon>
        <taxon>Neoptera</taxon>
        <taxon>Endopterygota</taxon>
        <taxon>Coleoptera</taxon>
        <taxon>Polyphaga</taxon>
        <taxon>Scarabaeiformia</taxon>
        <taxon>Scarabaeidae</taxon>
        <taxon>Rutelinae</taxon>
        <taxon>Popillia</taxon>
    </lineage>
</organism>
<keyword evidence="19" id="KW-1185">Reference proteome</keyword>
<gene>
    <name evidence="18" type="ORF">QE152_g21964</name>
</gene>
<keyword evidence="6" id="KW-0547">Nucleotide-binding</keyword>
<dbReference type="GO" id="GO:0005525">
    <property type="term" value="F:GTP binding"/>
    <property type="evidence" value="ECO:0007669"/>
    <property type="project" value="UniProtKB-KW"/>
</dbReference>
<dbReference type="Gene3D" id="6.10.250.780">
    <property type="match status" value="1"/>
</dbReference>
<dbReference type="EC" id="4.6.1.2" evidence="3 15"/>
<dbReference type="PROSITE" id="PS50011">
    <property type="entry name" value="PROTEIN_KINASE_DOM"/>
    <property type="match status" value="1"/>
</dbReference>
<dbReference type="Pfam" id="PF07714">
    <property type="entry name" value="PK_Tyr_Ser-Thr"/>
    <property type="match status" value="1"/>
</dbReference>
<evidence type="ECO:0000256" key="11">
    <source>
        <dbReference type="ARBA" id="ARBA00023180"/>
    </source>
</evidence>
<accession>A0AAW1KMG6</accession>
<evidence type="ECO:0000256" key="7">
    <source>
        <dbReference type="ARBA" id="ARBA00022989"/>
    </source>
</evidence>
<evidence type="ECO:0000256" key="10">
    <source>
        <dbReference type="ARBA" id="ARBA00023170"/>
    </source>
</evidence>
<dbReference type="SUPFAM" id="SSF55073">
    <property type="entry name" value="Nucleotide cyclase"/>
    <property type="match status" value="1"/>
</dbReference>
<dbReference type="InterPro" id="IPR050401">
    <property type="entry name" value="Cyclic_nucleotide_synthase"/>
</dbReference>
<dbReference type="SUPFAM" id="SSF56112">
    <property type="entry name" value="Protein kinase-like (PK-like)"/>
    <property type="match status" value="1"/>
</dbReference>
<evidence type="ECO:0000256" key="4">
    <source>
        <dbReference type="ARBA" id="ARBA00022692"/>
    </source>
</evidence>
<dbReference type="FunFam" id="3.30.70.1230:FF:000004">
    <property type="entry name" value="Guanylate cyclase"/>
    <property type="match status" value="1"/>
</dbReference>
<dbReference type="InterPro" id="IPR000719">
    <property type="entry name" value="Prot_kinase_dom"/>
</dbReference>
<dbReference type="GO" id="GO:0005524">
    <property type="term" value="F:ATP binding"/>
    <property type="evidence" value="ECO:0007669"/>
    <property type="project" value="InterPro"/>
</dbReference>
<dbReference type="PROSITE" id="PS50125">
    <property type="entry name" value="GUANYLATE_CYCLASE_2"/>
    <property type="match status" value="1"/>
</dbReference>
<reference evidence="18 19" key="1">
    <citation type="journal article" date="2024" name="BMC Genomics">
        <title>De novo assembly and annotation of Popillia japonica's genome with initial clues to its potential as an invasive pest.</title>
        <authorList>
            <person name="Cucini C."/>
            <person name="Boschi S."/>
            <person name="Funari R."/>
            <person name="Cardaioli E."/>
            <person name="Iannotti N."/>
            <person name="Marturano G."/>
            <person name="Paoli F."/>
            <person name="Bruttini M."/>
            <person name="Carapelli A."/>
            <person name="Frati F."/>
            <person name="Nardi F."/>
        </authorList>
    </citation>
    <scope>NUCLEOTIDE SEQUENCE [LARGE SCALE GENOMIC DNA]</scope>
    <source>
        <strain evidence="18">DMR45628</strain>
    </source>
</reference>
<dbReference type="GO" id="GO:0004672">
    <property type="term" value="F:protein kinase activity"/>
    <property type="evidence" value="ECO:0007669"/>
    <property type="project" value="InterPro"/>
</dbReference>
<dbReference type="Pfam" id="PF00211">
    <property type="entry name" value="Guanylate_cyc"/>
    <property type="match status" value="1"/>
</dbReference>
<keyword evidence="8" id="KW-0342">GTP-binding</keyword>
<dbReference type="InterPro" id="IPR029787">
    <property type="entry name" value="Nucleotide_cyclase"/>
</dbReference>
<comment type="caution">
    <text evidence="18">The sequence shown here is derived from an EMBL/GenBank/DDBJ whole genome shotgun (WGS) entry which is preliminary data.</text>
</comment>